<proteinExistence type="predicted"/>
<dbReference type="GO" id="GO:0016740">
    <property type="term" value="F:transferase activity"/>
    <property type="evidence" value="ECO:0007669"/>
    <property type="project" value="UniProtKB-KW"/>
</dbReference>
<evidence type="ECO:0000259" key="1">
    <source>
        <dbReference type="Pfam" id="PF01636"/>
    </source>
</evidence>
<feature type="domain" description="Aminoglycoside phosphotransferase" evidence="1">
    <location>
        <begin position="95"/>
        <end position="290"/>
    </location>
</feature>
<name>A0A538U625_UNCEI</name>
<protein>
    <submittedName>
        <fullName evidence="2">Aminoglycoside phosphotransferase family protein</fullName>
    </submittedName>
</protein>
<dbReference type="Proteomes" id="UP000319771">
    <property type="component" value="Unassembled WGS sequence"/>
</dbReference>
<evidence type="ECO:0000313" key="3">
    <source>
        <dbReference type="Proteomes" id="UP000319771"/>
    </source>
</evidence>
<dbReference type="EMBL" id="VBPB01000168">
    <property type="protein sequence ID" value="TMQ71353.1"/>
    <property type="molecule type" value="Genomic_DNA"/>
</dbReference>
<dbReference type="AlphaFoldDB" id="A0A538U625"/>
<dbReference type="SUPFAM" id="SSF56112">
    <property type="entry name" value="Protein kinase-like (PK-like)"/>
    <property type="match status" value="1"/>
</dbReference>
<dbReference type="Pfam" id="PF01636">
    <property type="entry name" value="APH"/>
    <property type="match status" value="1"/>
</dbReference>
<gene>
    <name evidence="2" type="ORF">E6K81_10275</name>
</gene>
<accession>A0A538U625</accession>
<comment type="caution">
    <text evidence="2">The sequence shown here is derived from an EMBL/GenBank/DDBJ whole genome shotgun (WGS) entry which is preliminary data.</text>
</comment>
<dbReference type="InterPro" id="IPR002575">
    <property type="entry name" value="Aminoglycoside_PTrfase"/>
</dbReference>
<keyword evidence="2" id="KW-0808">Transferase</keyword>
<organism evidence="2 3">
    <name type="scientific">Eiseniibacteriota bacterium</name>
    <dbReference type="NCBI Taxonomy" id="2212470"/>
    <lineage>
        <taxon>Bacteria</taxon>
        <taxon>Candidatus Eiseniibacteriota</taxon>
    </lineage>
</organism>
<sequence length="342" mass="37717">MRLVPEIPAEHAERLGSLEVALDGERMKAVLEPHARARFGAGFVIEAIDIAVRRRHVNRYVVRYAIRGRTGARGRAQRFAVIGKVLDRGRGETLHRNMGALWEHGFGRGAADRVAIPRPIEYLPELALQIQEEVGGSSVRDLLKRGPDPRHFTAAGRALAKLHRCSVSLGPPRNVEDHLARCHPRHPVLAEASDAWAEAVGRIVAGARRVEPRFGAVVATPVHGDFHLGQVHVAGERAWLIDLDTVGMADPASDLGNLLVFLEDKARRRAAVAPLMEAFLDAYFAAGMDRGILARVPLYQALTHLRRACKSLRRGCDGWQDRIRGMLDLGVAAIETAERQWP</sequence>
<dbReference type="InterPro" id="IPR011009">
    <property type="entry name" value="Kinase-like_dom_sf"/>
</dbReference>
<evidence type="ECO:0000313" key="2">
    <source>
        <dbReference type="EMBL" id="TMQ71353.1"/>
    </source>
</evidence>
<reference evidence="2 3" key="1">
    <citation type="journal article" date="2019" name="Nat. Microbiol.">
        <title>Mediterranean grassland soil C-N compound turnover is dependent on rainfall and depth, and is mediated by genomically divergent microorganisms.</title>
        <authorList>
            <person name="Diamond S."/>
            <person name="Andeer P.F."/>
            <person name="Li Z."/>
            <person name="Crits-Christoph A."/>
            <person name="Burstein D."/>
            <person name="Anantharaman K."/>
            <person name="Lane K.R."/>
            <person name="Thomas B.C."/>
            <person name="Pan C."/>
            <person name="Northen T.R."/>
            <person name="Banfield J.F."/>
        </authorList>
    </citation>
    <scope>NUCLEOTIDE SEQUENCE [LARGE SCALE GENOMIC DNA]</scope>
    <source>
        <strain evidence="2">WS_11</strain>
    </source>
</reference>
<dbReference type="Gene3D" id="3.90.1200.10">
    <property type="match status" value="1"/>
</dbReference>